<dbReference type="InterPro" id="IPR008271">
    <property type="entry name" value="Ser/Thr_kinase_AS"/>
</dbReference>
<dbReference type="GO" id="GO:0004713">
    <property type="term" value="F:protein tyrosine kinase activity"/>
    <property type="evidence" value="ECO:0007669"/>
    <property type="project" value="TreeGrafter"/>
</dbReference>
<protein>
    <recommendedName>
        <fullName evidence="6">Protein kinase domain-containing protein</fullName>
    </recommendedName>
</protein>
<gene>
    <name evidence="7" type="ORF">WMY93_012147</name>
</gene>
<organism evidence="7 8">
    <name type="scientific">Mugilogobius chulae</name>
    <name type="common">yellowstripe goby</name>
    <dbReference type="NCBI Taxonomy" id="88201"/>
    <lineage>
        <taxon>Eukaryota</taxon>
        <taxon>Metazoa</taxon>
        <taxon>Chordata</taxon>
        <taxon>Craniata</taxon>
        <taxon>Vertebrata</taxon>
        <taxon>Euteleostomi</taxon>
        <taxon>Actinopterygii</taxon>
        <taxon>Neopterygii</taxon>
        <taxon>Teleostei</taxon>
        <taxon>Neoteleostei</taxon>
        <taxon>Acanthomorphata</taxon>
        <taxon>Gobiaria</taxon>
        <taxon>Gobiiformes</taxon>
        <taxon>Gobioidei</taxon>
        <taxon>Gobiidae</taxon>
        <taxon>Gobionellinae</taxon>
        <taxon>Mugilogobius</taxon>
    </lineage>
</organism>
<dbReference type="InterPro" id="IPR050494">
    <property type="entry name" value="Ser_Thr_dual-spec_kinase"/>
</dbReference>
<keyword evidence="1" id="KW-0723">Serine/threonine-protein kinase</keyword>
<dbReference type="GO" id="GO:0005737">
    <property type="term" value="C:cytoplasm"/>
    <property type="evidence" value="ECO:0007669"/>
    <property type="project" value="TreeGrafter"/>
</dbReference>
<feature type="domain" description="Protein kinase" evidence="6">
    <location>
        <begin position="33"/>
        <end position="346"/>
    </location>
</feature>
<keyword evidence="5" id="KW-0067">ATP-binding</keyword>
<evidence type="ECO:0000313" key="8">
    <source>
        <dbReference type="Proteomes" id="UP001460270"/>
    </source>
</evidence>
<dbReference type="GO" id="GO:0016605">
    <property type="term" value="C:PML body"/>
    <property type="evidence" value="ECO:0007669"/>
    <property type="project" value="TreeGrafter"/>
</dbReference>
<keyword evidence="8" id="KW-1185">Reference proteome</keyword>
<dbReference type="GO" id="GO:0003714">
    <property type="term" value="F:transcription corepressor activity"/>
    <property type="evidence" value="ECO:0007669"/>
    <property type="project" value="TreeGrafter"/>
</dbReference>
<dbReference type="GO" id="GO:0046332">
    <property type="term" value="F:SMAD binding"/>
    <property type="evidence" value="ECO:0007669"/>
    <property type="project" value="TreeGrafter"/>
</dbReference>
<accession>A0AAW0PAC0</accession>
<dbReference type="InterPro" id="IPR000719">
    <property type="entry name" value="Prot_kinase_dom"/>
</dbReference>
<dbReference type="EMBL" id="JBBPFD010000008">
    <property type="protein sequence ID" value="KAK7916386.1"/>
    <property type="molecule type" value="Genomic_DNA"/>
</dbReference>
<dbReference type="GO" id="GO:0045944">
    <property type="term" value="P:positive regulation of transcription by RNA polymerase II"/>
    <property type="evidence" value="ECO:0007669"/>
    <property type="project" value="TreeGrafter"/>
</dbReference>
<proteinExistence type="predicted"/>
<dbReference type="Proteomes" id="UP001460270">
    <property type="component" value="Unassembled WGS sequence"/>
</dbReference>
<keyword evidence="3" id="KW-0547">Nucleotide-binding</keyword>
<evidence type="ECO:0000313" key="7">
    <source>
        <dbReference type="EMBL" id="KAK7916386.1"/>
    </source>
</evidence>
<reference evidence="8" key="1">
    <citation type="submission" date="2024-04" db="EMBL/GenBank/DDBJ databases">
        <title>Salinicola lusitanus LLJ914,a marine bacterium isolated from the Okinawa Trough.</title>
        <authorList>
            <person name="Li J."/>
        </authorList>
    </citation>
    <scope>NUCLEOTIDE SEQUENCE [LARGE SCALE GENOMIC DNA]</scope>
</reference>
<dbReference type="SUPFAM" id="SSF56112">
    <property type="entry name" value="Protein kinase-like (PK-like)"/>
    <property type="match status" value="1"/>
</dbReference>
<sequence length="499" mass="56895">MCVFPVDVLRMSLATAFSFVPQVDTETNTVGKYEVLEILGEGFFGKVTNRSTKEIVAIKMMKKDRDIFHQELEMLGCIKELDPDSFNLVKFIDYDFDLEDHQCLVFEILDISVFDLLQEKSSFSLNQIRPMAKQLLIALHGLQLVGVIHTDLKPDNIMLVNHKEQPFKVKLIDFGVAKCRDQVMTGQSMQPTCFCSPEVMLGLPLWEAVDMWSLACILVLCYLGDLDFRAYSEFEYLSNVVQFFGQPPEHLLHSGVYTWKYFVFENSKWRLKTLQEFKESTGETPEISGHKPSSANLEQLIKISKKFESNLEQRDREAFHDLLEKMFKMDAEVRITPSKALLHPFISMEHLPEGALNRAKITVLITAIIESILTSSITVWYAGATVRDRLRLQRIVRSAEKVIGCSLPSLQDLYVSRTRGRAECAQLELRLTGLFWDCCIKCLVGLDFTFLHAKTDKTFHPLTVTGKLHHVCEQSVDSAHLSGPVQSGFREHHHQPSGP</sequence>
<keyword evidence="4" id="KW-0418">Kinase</keyword>
<dbReference type="GO" id="GO:0007224">
    <property type="term" value="P:smoothened signaling pathway"/>
    <property type="evidence" value="ECO:0007669"/>
    <property type="project" value="TreeGrafter"/>
</dbReference>
<comment type="caution">
    <text evidence="7">The sequence shown here is derived from an EMBL/GenBank/DDBJ whole genome shotgun (WGS) entry which is preliminary data.</text>
</comment>
<dbReference type="GO" id="GO:0042771">
    <property type="term" value="P:intrinsic apoptotic signaling pathway in response to DNA damage by p53 class mediator"/>
    <property type="evidence" value="ECO:0007669"/>
    <property type="project" value="TreeGrafter"/>
</dbReference>
<evidence type="ECO:0000256" key="5">
    <source>
        <dbReference type="ARBA" id="ARBA00022840"/>
    </source>
</evidence>
<dbReference type="SMART" id="SM00220">
    <property type="entry name" value="S_TKc"/>
    <property type="match status" value="1"/>
</dbReference>
<dbReference type="GO" id="GO:0005524">
    <property type="term" value="F:ATP binding"/>
    <property type="evidence" value="ECO:0007669"/>
    <property type="project" value="UniProtKB-KW"/>
</dbReference>
<name>A0AAW0PAC0_9GOBI</name>
<dbReference type="Gene3D" id="3.30.200.20">
    <property type="entry name" value="Phosphorylase Kinase, domain 1"/>
    <property type="match status" value="1"/>
</dbReference>
<dbReference type="GO" id="GO:0004674">
    <property type="term" value="F:protein serine/threonine kinase activity"/>
    <property type="evidence" value="ECO:0007669"/>
    <property type="project" value="UniProtKB-KW"/>
</dbReference>
<evidence type="ECO:0000259" key="6">
    <source>
        <dbReference type="PROSITE" id="PS50011"/>
    </source>
</evidence>
<dbReference type="PANTHER" id="PTHR24058">
    <property type="entry name" value="DUAL SPECIFICITY PROTEIN KINASE"/>
    <property type="match status" value="1"/>
</dbReference>
<keyword evidence="2" id="KW-0808">Transferase</keyword>
<evidence type="ECO:0000256" key="2">
    <source>
        <dbReference type="ARBA" id="ARBA00022679"/>
    </source>
</evidence>
<dbReference type="GO" id="GO:0003713">
    <property type="term" value="F:transcription coactivator activity"/>
    <property type="evidence" value="ECO:0007669"/>
    <property type="project" value="TreeGrafter"/>
</dbReference>
<dbReference type="PROSITE" id="PS50011">
    <property type="entry name" value="PROTEIN_KINASE_DOM"/>
    <property type="match status" value="1"/>
</dbReference>
<dbReference type="AlphaFoldDB" id="A0AAW0PAC0"/>
<evidence type="ECO:0000256" key="3">
    <source>
        <dbReference type="ARBA" id="ARBA00022741"/>
    </source>
</evidence>
<evidence type="ECO:0000256" key="1">
    <source>
        <dbReference type="ARBA" id="ARBA00022527"/>
    </source>
</evidence>
<evidence type="ECO:0000256" key="4">
    <source>
        <dbReference type="ARBA" id="ARBA00022777"/>
    </source>
</evidence>
<dbReference type="Gene3D" id="1.10.510.10">
    <property type="entry name" value="Transferase(Phosphotransferase) domain 1"/>
    <property type="match status" value="1"/>
</dbReference>
<dbReference type="InterPro" id="IPR011009">
    <property type="entry name" value="Kinase-like_dom_sf"/>
</dbReference>
<dbReference type="PANTHER" id="PTHR24058:SF53">
    <property type="entry name" value="HOMEODOMAIN-INTERACTING PROTEIN KINASE 2"/>
    <property type="match status" value="1"/>
</dbReference>
<dbReference type="Pfam" id="PF00069">
    <property type="entry name" value="Pkinase"/>
    <property type="match status" value="1"/>
</dbReference>
<dbReference type="PROSITE" id="PS00108">
    <property type="entry name" value="PROTEIN_KINASE_ST"/>
    <property type="match status" value="1"/>
</dbReference>